<name>A0AAU9MB23_9ASTR</name>
<evidence type="ECO:0000313" key="3">
    <source>
        <dbReference type="Proteomes" id="UP001157418"/>
    </source>
</evidence>
<protein>
    <submittedName>
        <fullName evidence="2">Uncharacterized protein</fullName>
    </submittedName>
</protein>
<organism evidence="2 3">
    <name type="scientific">Lactuca virosa</name>
    <dbReference type="NCBI Taxonomy" id="75947"/>
    <lineage>
        <taxon>Eukaryota</taxon>
        <taxon>Viridiplantae</taxon>
        <taxon>Streptophyta</taxon>
        <taxon>Embryophyta</taxon>
        <taxon>Tracheophyta</taxon>
        <taxon>Spermatophyta</taxon>
        <taxon>Magnoliopsida</taxon>
        <taxon>eudicotyledons</taxon>
        <taxon>Gunneridae</taxon>
        <taxon>Pentapetalae</taxon>
        <taxon>asterids</taxon>
        <taxon>campanulids</taxon>
        <taxon>Asterales</taxon>
        <taxon>Asteraceae</taxon>
        <taxon>Cichorioideae</taxon>
        <taxon>Cichorieae</taxon>
        <taxon>Lactucinae</taxon>
        <taxon>Lactuca</taxon>
    </lineage>
</organism>
<keyword evidence="3" id="KW-1185">Reference proteome</keyword>
<evidence type="ECO:0000256" key="1">
    <source>
        <dbReference type="SAM" id="MobiDB-lite"/>
    </source>
</evidence>
<accession>A0AAU9MB23</accession>
<dbReference type="AlphaFoldDB" id="A0AAU9MB23"/>
<dbReference type="EMBL" id="CAKMRJ010001112">
    <property type="protein sequence ID" value="CAH1422731.1"/>
    <property type="molecule type" value="Genomic_DNA"/>
</dbReference>
<proteinExistence type="predicted"/>
<comment type="caution">
    <text evidence="2">The sequence shown here is derived from an EMBL/GenBank/DDBJ whole genome shotgun (WGS) entry which is preliminary data.</text>
</comment>
<feature type="region of interest" description="Disordered" evidence="1">
    <location>
        <begin position="140"/>
        <end position="171"/>
    </location>
</feature>
<gene>
    <name evidence="2" type="ORF">LVIROSA_LOCUS10047</name>
</gene>
<sequence length="171" mass="19992">MMLCHIVGLHGNQETKASTMLDHSHSCLHNIEKAQGQLGLVSLVEDVDLIQYKDEEYVDYVKEKEKGKQVEKDADTKENDDIGAENYCLLIESEFKTILECRNRIQKTLEHALQKYPDDRELCGWFERFVNIEKMFNKDIGESSRSREKENENETGEKEFEDRLETEKGEE</sequence>
<evidence type="ECO:0000313" key="2">
    <source>
        <dbReference type="EMBL" id="CAH1422731.1"/>
    </source>
</evidence>
<dbReference type="Proteomes" id="UP001157418">
    <property type="component" value="Unassembled WGS sequence"/>
</dbReference>
<reference evidence="2 3" key="1">
    <citation type="submission" date="2022-01" db="EMBL/GenBank/DDBJ databases">
        <authorList>
            <person name="Xiong W."/>
            <person name="Schranz E."/>
        </authorList>
    </citation>
    <scope>NUCLEOTIDE SEQUENCE [LARGE SCALE GENOMIC DNA]</scope>
</reference>